<dbReference type="Proteomes" id="UP001328107">
    <property type="component" value="Unassembled WGS sequence"/>
</dbReference>
<comment type="caution">
    <text evidence="1">The sequence shown here is derived from an EMBL/GenBank/DDBJ whole genome shotgun (WGS) entry which is preliminary data.</text>
</comment>
<gene>
    <name evidence="1" type="ORF">PMAYCL1PPCAC_09777</name>
</gene>
<dbReference type="AlphaFoldDB" id="A0AAN4ZK31"/>
<accession>A0AAN4ZK31</accession>
<sequence length="94" mass="10097">YLLEPSEFLYENCKSSSLLGLQHLFRRETGSTKHEPRQIPLSGSASRRISSYLCSQCLVVAAGVVDGIAAESLDRLSSASIGLPLMYSTTSASS</sequence>
<feature type="non-terminal residue" evidence="1">
    <location>
        <position position="1"/>
    </location>
</feature>
<proteinExistence type="predicted"/>
<reference evidence="2" key="1">
    <citation type="submission" date="2022-10" db="EMBL/GenBank/DDBJ databases">
        <title>Genome assembly of Pristionchus species.</title>
        <authorList>
            <person name="Yoshida K."/>
            <person name="Sommer R.J."/>
        </authorList>
    </citation>
    <scope>NUCLEOTIDE SEQUENCE [LARGE SCALE GENOMIC DNA]</scope>
    <source>
        <strain evidence="2">RS5460</strain>
    </source>
</reference>
<protein>
    <submittedName>
        <fullName evidence="1">Uncharacterized protein</fullName>
    </submittedName>
</protein>
<keyword evidence="2" id="KW-1185">Reference proteome</keyword>
<evidence type="ECO:0000313" key="1">
    <source>
        <dbReference type="EMBL" id="GMR39582.1"/>
    </source>
</evidence>
<name>A0AAN4ZK31_9BILA</name>
<organism evidence="1 2">
    <name type="scientific">Pristionchus mayeri</name>
    <dbReference type="NCBI Taxonomy" id="1317129"/>
    <lineage>
        <taxon>Eukaryota</taxon>
        <taxon>Metazoa</taxon>
        <taxon>Ecdysozoa</taxon>
        <taxon>Nematoda</taxon>
        <taxon>Chromadorea</taxon>
        <taxon>Rhabditida</taxon>
        <taxon>Rhabditina</taxon>
        <taxon>Diplogasteromorpha</taxon>
        <taxon>Diplogasteroidea</taxon>
        <taxon>Neodiplogasteridae</taxon>
        <taxon>Pristionchus</taxon>
    </lineage>
</organism>
<evidence type="ECO:0000313" key="2">
    <source>
        <dbReference type="Proteomes" id="UP001328107"/>
    </source>
</evidence>
<dbReference type="EMBL" id="BTRK01000002">
    <property type="protein sequence ID" value="GMR39582.1"/>
    <property type="molecule type" value="Genomic_DNA"/>
</dbReference>